<dbReference type="Proteomes" id="UP001295469">
    <property type="component" value="Chromosome C08"/>
</dbReference>
<organism evidence="2 3">
    <name type="scientific">Brassica napus</name>
    <name type="common">Rape</name>
    <dbReference type="NCBI Taxonomy" id="3708"/>
    <lineage>
        <taxon>Eukaryota</taxon>
        <taxon>Viridiplantae</taxon>
        <taxon>Streptophyta</taxon>
        <taxon>Embryophyta</taxon>
        <taxon>Tracheophyta</taxon>
        <taxon>Spermatophyta</taxon>
        <taxon>Magnoliopsida</taxon>
        <taxon>eudicotyledons</taxon>
        <taxon>Gunneridae</taxon>
        <taxon>Pentapetalae</taxon>
        <taxon>rosids</taxon>
        <taxon>malvids</taxon>
        <taxon>Brassicales</taxon>
        <taxon>Brassicaceae</taxon>
        <taxon>Brassiceae</taxon>
        <taxon>Brassica</taxon>
    </lineage>
</organism>
<gene>
    <name evidence="2" type="primary">BnaCnng32540D</name>
    <name evidence="1" type="ORF">DARMORV10_C08P22060.1</name>
    <name evidence="2" type="ORF">GSBRNA2T00022744001</name>
</gene>
<dbReference type="Gramene" id="CDY57834">
    <property type="protein sequence ID" value="CDY57834"/>
    <property type="gene ID" value="GSBRNA2T00022744001"/>
</dbReference>
<evidence type="ECO:0000313" key="1">
    <source>
        <dbReference type="EMBL" id="CAF2110084.1"/>
    </source>
</evidence>
<keyword evidence="3" id="KW-1185">Reference proteome</keyword>
<accession>A0A078IZH0</accession>
<evidence type="ECO:0000313" key="2">
    <source>
        <dbReference type="EMBL" id="CDY57834.1"/>
    </source>
</evidence>
<dbReference type="AlphaFoldDB" id="A0A078IZH0"/>
<name>A0A078IZH0_BRANA</name>
<reference evidence="2" key="2">
    <citation type="submission" date="2014-06" db="EMBL/GenBank/DDBJ databases">
        <authorList>
            <person name="Genoscope - CEA"/>
        </authorList>
    </citation>
    <scope>NUCLEOTIDE SEQUENCE</scope>
</reference>
<sequence>MILTTPLDKPKSRHIILENLISSRSSFNTDFFATSSIVTKRILLRLWSDLAAPEGFLTLQANPGRFLMLNAALGRFRLLHYIPKCS</sequence>
<dbReference type="Proteomes" id="UP000028999">
    <property type="component" value="Unassembled WGS sequence"/>
</dbReference>
<dbReference type="EMBL" id="HG994372">
    <property type="protein sequence ID" value="CAF2110084.1"/>
    <property type="molecule type" value="Genomic_DNA"/>
</dbReference>
<reference evidence="1" key="3">
    <citation type="submission" date="2021-01" db="EMBL/GenBank/DDBJ databases">
        <authorList>
            <consortium name="Genoscope - CEA"/>
            <person name="William W."/>
        </authorList>
    </citation>
    <scope>NUCLEOTIDE SEQUENCE</scope>
</reference>
<evidence type="ECO:0000313" key="3">
    <source>
        <dbReference type="Proteomes" id="UP000028999"/>
    </source>
</evidence>
<proteinExistence type="predicted"/>
<dbReference type="EMBL" id="LK033609">
    <property type="protein sequence ID" value="CDY57834.1"/>
    <property type="molecule type" value="Genomic_DNA"/>
</dbReference>
<protein>
    <submittedName>
        <fullName evidence="1">(rape) hypothetical protein</fullName>
    </submittedName>
    <submittedName>
        <fullName evidence="2">BnaCnng32540D protein</fullName>
    </submittedName>
</protein>
<dbReference type="PaxDb" id="3708-A0A078IZH0"/>
<reference evidence="2 3" key="1">
    <citation type="journal article" date="2014" name="Science">
        <title>Plant genetics. Early allopolyploid evolution in the post-Neolithic Brassica napus oilseed genome.</title>
        <authorList>
            <person name="Chalhoub B."/>
            <person name="Denoeud F."/>
            <person name="Liu S."/>
            <person name="Parkin I.A."/>
            <person name="Tang H."/>
            <person name="Wang X."/>
            <person name="Chiquet J."/>
            <person name="Belcram H."/>
            <person name="Tong C."/>
            <person name="Samans B."/>
            <person name="Correa M."/>
            <person name="Da Silva C."/>
            <person name="Just J."/>
            <person name="Falentin C."/>
            <person name="Koh C.S."/>
            <person name="Le Clainche I."/>
            <person name="Bernard M."/>
            <person name="Bento P."/>
            <person name="Noel B."/>
            <person name="Labadie K."/>
            <person name="Alberti A."/>
            <person name="Charles M."/>
            <person name="Arnaud D."/>
            <person name="Guo H."/>
            <person name="Daviaud C."/>
            <person name="Alamery S."/>
            <person name="Jabbari K."/>
            <person name="Zhao M."/>
            <person name="Edger P.P."/>
            <person name="Chelaifa H."/>
            <person name="Tack D."/>
            <person name="Lassalle G."/>
            <person name="Mestiri I."/>
            <person name="Schnel N."/>
            <person name="Le Paslier M.C."/>
            <person name="Fan G."/>
            <person name="Renault V."/>
            <person name="Bayer P.E."/>
            <person name="Golicz A.A."/>
            <person name="Manoli S."/>
            <person name="Lee T.H."/>
            <person name="Thi V.H."/>
            <person name="Chalabi S."/>
            <person name="Hu Q."/>
            <person name="Fan C."/>
            <person name="Tollenaere R."/>
            <person name="Lu Y."/>
            <person name="Battail C."/>
            <person name="Shen J."/>
            <person name="Sidebottom C.H."/>
            <person name="Wang X."/>
            <person name="Canaguier A."/>
            <person name="Chauveau A."/>
            <person name="Berard A."/>
            <person name="Deniot G."/>
            <person name="Guan M."/>
            <person name="Liu Z."/>
            <person name="Sun F."/>
            <person name="Lim Y.P."/>
            <person name="Lyons E."/>
            <person name="Town C.D."/>
            <person name="Bancroft I."/>
            <person name="Wang X."/>
            <person name="Meng J."/>
            <person name="Ma J."/>
            <person name="Pires J.C."/>
            <person name="King G.J."/>
            <person name="Brunel D."/>
            <person name="Delourme R."/>
            <person name="Renard M."/>
            <person name="Aury J.M."/>
            <person name="Adams K.L."/>
            <person name="Batley J."/>
            <person name="Snowdon R.J."/>
            <person name="Tost J."/>
            <person name="Edwards D."/>
            <person name="Zhou Y."/>
            <person name="Hua W."/>
            <person name="Sharpe A.G."/>
            <person name="Paterson A.H."/>
            <person name="Guan C."/>
            <person name="Wincker P."/>
        </authorList>
    </citation>
    <scope>NUCLEOTIDE SEQUENCE [LARGE SCALE GENOMIC DNA]</scope>
    <source>
        <strain evidence="3">cv. Darmor-bzh</strain>
    </source>
</reference>